<reference evidence="5 6" key="1">
    <citation type="submission" date="2019-08" db="EMBL/GenBank/DDBJ databases">
        <title>Draft genome analysis of Rheinheimera tangshanensis isolated from the roots of fresh rice plants (Oryza sativa).</title>
        <authorList>
            <person name="Yu Q."/>
            <person name="Qi Y."/>
            <person name="Zhang H."/>
            <person name="Pu J."/>
        </authorList>
    </citation>
    <scope>NUCLEOTIDE SEQUENCE [LARGE SCALE GENOMIC DNA]</scope>
    <source>
        <strain evidence="5 6">JA3-B52</strain>
    </source>
</reference>
<dbReference type="Pfam" id="PF02563">
    <property type="entry name" value="Poly_export"/>
    <property type="match status" value="1"/>
</dbReference>
<accession>A0A5C8LWJ0</accession>
<proteinExistence type="predicted"/>
<dbReference type="EMBL" id="VRLR01000006">
    <property type="protein sequence ID" value="TXK80565.1"/>
    <property type="molecule type" value="Genomic_DNA"/>
</dbReference>
<protein>
    <submittedName>
        <fullName evidence="5">Polysaccharide export protein</fullName>
    </submittedName>
</protein>
<sequence>MQQLVVLFVALCISWSSWVKAQDDAGYLLGPGDKIIIQVYGEEELKIETQLTDSGKINYPFLGEIMAKGLTIKQLENRIYTGLKGDYFVEPNVFVGMVEYRPFFINGEVKQSGGYPYKPGMTVNQAIALAGGLTERASKEKIFIYREGNKSQALNANLSSRVNAGDTITIEQRFF</sequence>
<organism evidence="5 6">
    <name type="scientific">Rheinheimera tangshanensis</name>
    <dbReference type="NCBI Taxonomy" id="400153"/>
    <lineage>
        <taxon>Bacteria</taxon>
        <taxon>Pseudomonadati</taxon>
        <taxon>Pseudomonadota</taxon>
        <taxon>Gammaproteobacteria</taxon>
        <taxon>Chromatiales</taxon>
        <taxon>Chromatiaceae</taxon>
        <taxon>Rheinheimera</taxon>
    </lineage>
</organism>
<feature type="chain" id="PRO_5022911489" evidence="2">
    <location>
        <begin position="22"/>
        <end position="175"/>
    </location>
</feature>
<dbReference type="OrthoDB" id="9808421at2"/>
<dbReference type="Proteomes" id="UP000321814">
    <property type="component" value="Unassembled WGS sequence"/>
</dbReference>
<evidence type="ECO:0000259" key="4">
    <source>
        <dbReference type="Pfam" id="PF10531"/>
    </source>
</evidence>
<dbReference type="AlphaFoldDB" id="A0A5C8LWJ0"/>
<dbReference type="GO" id="GO:0015159">
    <property type="term" value="F:polysaccharide transmembrane transporter activity"/>
    <property type="evidence" value="ECO:0007669"/>
    <property type="project" value="InterPro"/>
</dbReference>
<gene>
    <name evidence="5" type="ORF">FU839_11480</name>
</gene>
<dbReference type="Gene3D" id="3.10.560.10">
    <property type="entry name" value="Outer membrane lipoprotein wza domain like"/>
    <property type="match status" value="1"/>
</dbReference>
<dbReference type="PANTHER" id="PTHR33619:SF3">
    <property type="entry name" value="POLYSACCHARIDE EXPORT PROTEIN GFCE-RELATED"/>
    <property type="match status" value="1"/>
</dbReference>
<feature type="domain" description="Polysaccharide export protein N-terminal" evidence="3">
    <location>
        <begin position="22"/>
        <end position="96"/>
    </location>
</feature>
<name>A0A5C8LWJ0_9GAMM</name>
<dbReference type="PANTHER" id="PTHR33619">
    <property type="entry name" value="POLYSACCHARIDE EXPORT PROTEIN GFCE-RELATED"/>
    <property type="match status" value="1"/>
</dbReference>
<keyword evidence="1 2" id="KW-0732">Signal</keyword>
<keyword evidence="6" id="KW-1185">Reference proteome</keyword>
<evidence type="ECO:0000256" key="1">
    <source>
        <dbReference type="ARBA" id="ARBA00022729"/>
    </source>
</evidence>
<evidence type="ECO:0000313" key="6">
    <source>
        <dbReference type="Proteomes" id="UP000321814"/>
    </source>
</evidence>
<feature type="signal peptide" evidence="2">
    <location>
        <begin position="1"/>
        <end position="21"/>
    </location>
</feature>
<feature type="domain" description="Soluble ligand binding" evidence="4">
    <location>
        <begin position="103"/>
        <end position="150"/>
    </location>
</feature>
<dbReference type="RefSeq" id="WP_053424647.1">
    <property type="nucleotide sequence ID" value="NZ_BAAAGC010000010.1"/>
</dbReference>
<evidence type="ECO:0000259" key="3">
    <source>
        <dbReference type="Pfam" id="PF02563"/>
    </source>
</evidence>
<dbReference type="InterPro" id="IPR019554">
    <property type="entry name" value="Soluble_ligand-bd"/>
</dbReference>
<dbReference type="Pfam" id="PF10531">
    <property type="entry name" value="SLBB"/>
    <property type="match status" value="1"/>
</dbReference>
<evidence type="ECO:0000313" key="5">
    <source>
        <dbReference type="EMBL" id="TXK80565.1"/>
    </source>
</evidence>
<comment type="caution">
    <text evidence="5">The sequence shown here is derived from an EMBL/GenBank/DDBJ whole genome shotgun (WGS) entry which is preliminary data.</text>
</comment>
<dbReference type="InterPro" id="IPR003715">
    <property type="entry name" value="Poly_export_N"/>
</dbReference>
<dbReference type="InterPro" id="IPR049712">
    <property type="entry name" value="Poly_export"/>
</dbReference>
<evidence type="ECO:0000256" key="2">
    <source>
        <dbReference type="SAM" id="SignalP"/>
    </source>
</evidence>
<dbReference type="Gene3D" id="3.30.1950.10">
    <property type="entry name" value="wza like domain"/>
    <property type="match status" value="1"/>
</dbReference>